<dbReference type="Proteomes" id="UP000694844">
    <property type="component" value="Chromosome 8"/>
</dbReference>
<dbReference type="PROSITE" id="PS50213">
    <property type="entry name" value="FAS1"/>
    <property type="match status" value="2"/>
</dbReference>
<dbReference type="AlphaFoldDB" id="A0A8B8B536"/>
<dbReference type="GeneID" id="111107561"/>
<sequence length="305" mass="33755">MFGTISIVFLVATSLFPKSCEADSNSTPKWDIYDLLDSLGLKTFSGLLESTGFMYMLSDDTQGPFTVYAPSEDAFTNLPPSIVKKLQNDDNWSFVHDVTAYHITRGNLSFLNWTTNMIVPTLLDGKSIRLNIYKNKTGEPSLMSASGATLIKADQEATNGVIQVINKVLYNIPDETASNYIQVNSRLRKLAMLMQVGGYPESLDKQNVTFFAPSDEAFQEPGQNFTHLLTNSTKIQDLFRNHTVNNTFYTNGMQILDGGFITSLAGSKLHIRIDKGINVNGASLIEEDISLTNGVIHIVDKLLFS</sequence>
<dbReference type="GO" id="GO:0030198">
    <property type="term" value="P:extracellular matrix organization"/>
    <property type="evidence" value="ECO:0007669"/>
    <property type="project" value="TreeGrafter"/>
</dbReference>
<dbReference type="OrthoDB" id="286301at2759"/>
<dbReference type="SMART" id="SM00554">
    <property type="entry name" value="FAS1"/>
    <property type="match status" value="2"/>
</dbReference>
<proteinExistence type="predicted"/>
<feature type="signal peptide" evidence="1">
    <location>
        <begin position="1"/>
        <end position="22"/>
    </location>
</feature>
<dbReference type="InterPro" id="IPR000782">
    <property type="entry name" value="FAS1_domain"/>
</dbReference>
<dbReference type="Gene3D" id="2.30.180.10">
    <property type="entry name" value="FAS1 domain"/>
    <property type="match status" value="2"/>
</dbReference>
<evidence type="ECO:0000313" key="3">
    <source>
        <dbReference type="Proteomes" id="UP000694844"/>
    </source>
</evidence>
<dbReference type="RefSeq" id="XP_022298530.1">
    <property type="nucleotide sequence ID" value="XM_022442822.1"/>
</dbReference>
<dbReference type="GO" id="GO:0005615">
    <property type="term" value="C:extracellular space"/>
    <property type="evidence" value="ECO:0007669"/>
    <property type="project" value="TreeGrafter"/>
</dbReference>
<dbReference type="PANTHER" id="PTHR10900">
    <property type="entry name" value="PERIOSTIN-RELATED"/>
    <property type="match status" value="1"/>
</dbReference>
<keyword evidence="3" id="KW-1185">Reference proteome</keyword>
<dbReference type="SUPFAM" id="SSF82153">
    <property type="entry name" value="FAS1 domain"/>
    <property type="match status" value="2"/>
</dbReference>
<keyword evidence="1" id="KW-0732">Signal</keyword>
<accession>A0A8B8B536</accession>
<dbReference type="InterPro" id="IPR050904">
    <property type="entry name" value="Adhesion/Biosynth-related"/>
</dbReference>
<gene>
    <name evidence="4" type="primary">LOC111107561</name>
</gene>
<dbReference type="GO" id="GO:0050839">
    <property type="term" value="F:cell adhesion molecule binding"/>
    <property type="evidence" value="ECO:0007669"/>
    <property type="project" value="TreeGrafter"/>
</dbReference>
<feature type="domain" description="FAS1" evidence="2">
    <location>
        <begin position="174"/>
        <end position="303"/>
    </location>
</feature>
<name>A0A8B8B536_CRAVI</name>
<dbReference type="GO" id="GO:0031012">
    <property type="term" value="C:extracellular matrix"/>
    <property type="evidence" value="ECO:0007669"/>
    <property type="project" value="TreeGrafter"/>
</dbReference>
<dbReference type="GO" id="GO:0007155">
    <property type="term" value="P:cell adhesion"/>
    <property type="evidence" value="ECO:0007669"/>
    <property type="project" value="TreeGrafter"/>
</dbReference>
<feature type="chain" id="PRO_5034875059" evidence="1">
    <location>
        <begin position="23"/>
        <end position="305"/>
    </location>
</feature>
<dbReference type="KEGG" id="cvn:111107561"/>
<organism evidence="3 4">
    <name type="scientific">Crassostrea virginica</name>
    <name type="common">Eastern oyster</name>
    <dbReference type="NCBI Taxonomy" id="6565"/>
    <lineage>
        <taxon>Eukaryota</taxon>
        <taxon>Metazoa</taxon>
        <taxon>Spiralia</taxon>
        <taxon>Lophotrochozoa</taxon>
        <taxon>Mollusca</taxon>
        <taxon>Bivalvia</taxon>
        <taxon>Autobranchia</taxon>
        <taxon>Pteriomorphia</taxon>
        <taxon>Ostreida</taxon>
        <taxon>Ostreoidea</taxon>
        <taxon>Ostreidae</taxon>
        <taxon>Crassostrea</taxon>
    </lineage>
</organism>
<protein>
    <submittedName>
        <fullName evidence="4">Transforming growth factor-beta-induced protein ig-h3-like</fullName>
    </submittedName>
</protein>
<reference evidence="4" key="1">
    <citation type="submission" date="2025-08" db="UniProtKB">
        <authorList>
            <consortium name="RefSeq"/>
        </authorList>
    </citation>
    <scope>IDENTIFICATION</scope>
    <source>
        <tissue evidence="4">Whole sample</tissue>
    </source>
</reference>
<evidence type="ECO:0000313" key="4">
    <source>
        <dbReference type="RefSeq" id="XP_022298530.1"/>
    </source>
</evidence>
<dbReference type="InterPro" id="IPR036378">
    <property type="entry name" value="FAS1_dom_sf"/>
</dbReference>
<dbReference type="PANTHER" id="PTHR10900:SF124">
    <property type="entry name" value="FI05614P"/>
    <property type="match status" value="1"/>
</dbReference>
<evidence type="ECO:0000256" key="1">
    <source>
        <dbReference type="SAM" id="SignalP"/>
    </source>
</evidence>
<dbReference type="Pfam" id="PF02469">
    <property type="entry name" value="Fasciclin"/>
    <property type="match status" value="2"/>
</dbReference>
<evidence type="ECO:0000259" key="2">
    <source>
        <dbReference type="PROSITE" id="PS50213"/>
    </source>
</evidence>
<feature type="domain" description="FAS1" evidence="2">
    <location>
        <begin position="28"/>
        <end position="169"/>
    </location>
</feature>